<evidence type="ECO:0000313" key="2">
    <source>
        <dbReference type="EMBL" id="PHT51922.1"/>
    </source>
</evidence>
<dbReference type="PANTHER" id="PTHR31672:SF13">
    <property type="entry name" value="F-BOX PROTEIN CPR30-LIKE"/>
    <property type="match status" value="1"/>
</dbReference>
<dbReference type="PANTHER" id="PTHR31672">
    <property type="entry name" value="BNACNNG10540D PROTEIN"/>
    <property type="match status" value="1"/>
</dbReference>
<dbReference type="STRING" id="33114.A0A2G2X350"/>
<dbReference type="InterPro" id="IPR036047">
    <property type="entry name" value="F-box-like_dom_sf"/>
</dbReference>
<keyword evidence="3" id="KW-1185">Reference proteome</keyword>
<dbReference type="Proteomes" id="UP000224567">
    <property type="component" value="Unassembled WGS sequence"/>
</dbReference>
<accession>A0A2G2X350</accession>
<reference evidence="3" key="2">
    <citation type="journal article" date="2017" name="J. Anim. Genet.">
        <title>Multiple reference genome sequences of hot pepper reveal the massive evolution of plant disease resistance genes by retroduplication.</title>
        <authorList>
            <person name="Kim S."/>
            <person name="Park J."/>
            <person name="Yeom S.-I."/>
            <person name="Kim Y.-M."/>
            <person name="Seo E."/>
            <person name="Kim K.-T."/>
            <person name="Kim M.-S."/>
            <person name="Lee J.M."/>
            <person name="Cheong K."/>
            <person name="Shin H.-S."/>
            <person name="Kim S.-B."/>
            <person name="Han K."/>
            <person name="Lee J."/>
            <person name="Park M."/>
            <person name="Lee H.-A."/>
            <person name="Lee H.-Y."/>
            <person name="Lee Y."/>
            <person name="Oh S."/>
            <person name="Lee J.H."/>
            <person name="Choi E."/>
            <person name="Choi E."/>
            <person name="Lee S.E."/>
            <person name="Jeon J."/>
            <person name="Kim H."/>
            <person name="Choi G."/>
            <person name="Song H."/>
            <person name="Lee J."/>
            <person name="Lee S.-C."/>
            <person name="Kwon J.-K."/>
            <person name="Lee H.-Y."/>
            <person name="Koo N."/>
            <person name="Hong Y."/>
            <person name="Kim R.W."/>
            <person name="Kang W.-H."/>
            <person name="Huh J.H."/>
            <person name="Kang B.-C."/>
            <person name="Yang T.-J."/>
            <person name="Lee Y.-H."/>
            <person name="Bennetzen J.L."/>
            <person name="Choi D."/>
        </authorList>
    </citation>
    <scope>NUCLEOTIDE SEQUENCE [LARGE SCALE GENOMIC DNA]</scope>
    <source>
        <strain evidence="3">cv. PBC81</strain>
    </source>
</reference>
<dbReference type="SUPFAM" id="SSF81383">
    <property type="entry name" value="F-box domain"/>
    <property type="match status" value="1"/>
</dbReference>
<reference evidence="2 3" key="1">
    <citation type="journal article" date="2017" name="Genome Biol.">
        <title>New reference genome sequences of hot pepper reveal the massive evolution of plant disease-resistance genes by retroduplication.</title>
        <authorList>
            <person name="Kim S."/>
            <person name="Park J."/>
            <person name="Yeom S.I."/>
            <person name="Kim Y.M."/>
            <person name="Seo E."/>
            <person name="Kim K.T."/>
            <person name="Kim M.S."/>
            <person name="Lee J.M."/>
            <person name="Cheong K."/>
            <person name="Shin H.S."/>
            <person name="Kim S.B."/>
            <person name="Han K."/>
            <person name="Lee J."/>
            <person name="Park M."/>
            <person name="Lee H.A."/>
            <person name="Lee H.Y."/>
            <person name="Lee Y."/>
            <person name="Oh S."/>
            <person name="Lee J.H."/>
            <person name="Choi E."/>
            <person name="Choi E."/>
            <person name="Lee S.E."/>
            <person name="Jeon J."/>
            <person name="Kim H."/>
            <person name="Choi G."/>
            <person name="Song H."/>
            <person name="Lee J."/>
            <person name="Lee S.C."/>
            <person name="Kwon J.K."/>
            <person name="Lee H.Y."/>
            <person name="Koo N."/>
            <person name="Hong Y."/>
            <person name="Kim R.W."/>
            <person name="Kang W.H."/>
            <person name="Huh J.H."/>
            <person name="Kang B.C."/>
            <person name="Yang T.J."/>
            <person name="Lee Y.H."/>
            <person name="Bennetzen J.L."/>
            <person name="Choi D."/>
        </authorList>
    </citation>
    <scope>NUCLEOTIDE SEQUENCE [LARGE SCALE GENOMIC DNA]</scope>
    <source>
        <strain evidence="3">cv. PBC81</strain>
    </source>
</reference>
<dbReference type="AlphaFoldDB" id="A0A2G2X350"/>
<comment type="caution">
    <text evidence="2">The sequence shown here is derived from an EMBL/GenBank/DDBJ whole genome shotgun (WGS) entry which is preliminary data.</text>
</comment>
<sequence>MEDLNLTIPFLSTELTTEILSRLPVKSLLKFRSVSKSWLATIANREFIKMHLSLSANNNNKYKEEHDTHHMLILGINEDKWNFKECTLSSLFFDSVTEAFNLDYPIKNTTESTSIVCSCNGLIFLVRSSKYKYLPGFRRRWEKTYARYGLVLDMMRFTMIIRFSCW</sequence>
<evidence type="ECO:0000259" key="1">
    <source>
        <dbReference type="SMART" id="SM00256"/>
    </source>
</evidence>
<dbReference type="Gene3D" id="1.20.1280.50">
    <property type="match status" value="1"/>
</dbReference>
<dbReference type="EMBL" id="MLFT02000003">
    <property type="protein sequence ID" value="PHT51922.1"/>
    <property type="molecule type" value="Genomic_DNA"/>
</dbReference>
<dbReference type="InterPro" id="IPR050796">
    <property type="entry name" value="SCF_F-box_component"/>
</dbReference>
<dbReference type="OrthoDB" id="591557at2759"/>
<dbReference type="InterPro" id="IPR001810">
    <property type="entry name" value="F-box_dom"/>
</dbReference>
<name>A0A2G2X350_CAPBA</name>
<dbReference type="Pfam" id="PF00646">
    <property type="entry name" value="F-box"/>
    <property type="match status" value="1"/>
</dbReference>
<dbReference type="SMART" id="SM00256">
    <property type="entry name" value="FBOX"/>
    <property type="match status" value="1"/>
</dbReference>
<gene>
    <name evidence="2" type="ORF">CQW23_06384</name>
</gene>
<evidence type="ECO:0000313" key="3">
    <source>
        <dbReference type="Proteomes" id="UP000224567"/>
    </source>
</evidence>
<protein>
    <submittedName>
        <fullName evidence="2">F-box protein</fullName>
    </submittedName>
</protein>
<feature type="domain" description="F-box" evidence="1">
    <location>
        <begin position="11"/>
        <end position="50"/>
    </location>
</feature>
<proteinExistence type="predicted"/>
<organism evidence="2 3">
    <name type="scientific">Capsicum baccatum</name>
    <name type="common">Peruvian pepper</name>
    <dbReference type="NCBI Taxonomy" id="33114"/>
    <lineage>
        <taxon>Eukaryota</taxon>
        <taxon>Viridiplantae</taxon>
        <taxon>Streptophyta</taxon>
        <taxon>Embryophyta</taxon>
        <taxon>Tracheophyta</taxon>
        <taxon>Spermatophyta</taxon>
        <taxon>Magnoliopsida</taxon>
        <taxon>eudicotyledons</taxon>
        <taxon>Gunneridae</taxon>
        <taxon>Pentapetalae</taxon>
        <taxon>asterids</taxon>
        <taxon>lamiids</taxon>
        <taxon>Solanales</taxon>
        <taxon>Solanaceae</taxon>
        <taxon>Solanoideae</taxon>
        <taxon>Capsiceae</taxon>
        <taxon>Capsicum</taxon>
    </lineage>
</organism>